<dbReference type="EMBL" id="JAUTXY010000001">
    <property type="protein sequence ID" value="MEE2056001.1"/>
    <property type="molecule type" value="Genomic_DNA"/>
</dbReference>
<sequence length="327" mass="35583">MGTTQSGDPTVERGCTVEYWRNTLPSVPSRLLPAVIKAMRRNRNYLDPATARAHLKEVSLRPRTYGPPARLRRDVTVTLDRSGQWPIYTIVPAAGEPHGNTVYVHGGGWVNEIVSQHWHLASQIAAEAQTTVTVPIYPLVPFGTAGEVVPAIAELVRANHDLYGTVRMAGDSAGGQIALSAAIALRDEHALLLPRTVLISGALDLSLSNPEIDLVQPTDPWLAREGTRVFIDHWRRDLALDHPWVSPLAADLHGLGPLTVFIGTRDIIYPDTGLLVEKAMAAGVDVDYHEGDGLLHVYPLTPTPEGRAARGVIVDRLRAPRSVRPGQ</sequence>
<evidence type="ECO:0000256" key="2">
    <source>
        <dbReference type="ARBA" id="ARBA00022801"/>
    </source>
</evidence>
<feature type="active site" evidence="3">
    <location>
        <position position="172"/>
    </location>
</feature>
<gene>
    <name evidence="5" type="ORF">Q7514_00470</name>
</gene>
<dbReference type="Pfam" id="PF07859">
    <property type="entry name" value="Abhydrolase_3"/>
    <property type="match status" value="1"/>
</dbReference>
<dbReference type="GO" id="GO:0016787">
    <property type="term" value="F:hydrolase activity"/>
    <property type="evidence" value="ECO:0007669"/>
    <property type="project" value="UniProtKB-KW"/>
</dbReference>
<dbReference type="PANTHER" id="PTHR48081">
    <property type="entry name" value="AB HYDROLASE SUPERFAMILY PROTEIN C4A8.06C"/>
    <property type="match status" value="1"/>
</dbReference>
<dbReference type="InterPro" id="IPR013094">
    <property type="entry name" value="AB_hydrolase_3"/>
</dbReference>
<dbReference type="InterPro" id="IPR033140">
    <property type="entry name" value="Lipase_GDXG_put_SER_AS"/>
</dbReference>
<dbReference type="Proteomes" id="UP001336020">
    <property type="component" value="Unassembled WGS sequence"/>
</dbReference>
<reference evidence="5 6" key="1">
    <citation type="submission" date="2023-07" db="EMBL/GenBank/DDBJ databases">
        <authorList>
            <person name="Girao M."/>
            <person name="Carvalho M.F."/>
        </authorList>
    </citation>
    <scope>NUCLEOTIDE SEQUENCE [LARGE SCALE GENOMIC DNA]</scope>
    <source>
        <strain evidence="5 6">YIM65754</strain>
    </source>
</reference>
<evidence type="ECO:0000313" key="6">
    <source>
        <dbReference type="Proteomes" id="UP001336020"/>
    </source>
</evidence>
<dbReference type="RefSeq" id="WP_330131320.1">
    <property type="nucleotide sequence ID" value="NZ_JAUTXY010000001.1"/>
</dbReference>
<dbReference type="InterPro" id="IPR029058">
    <property type="entry name" value="AB_hydrolase_fold"/>
</dbReference>
<evidence type="ECO:0000313" key="5">
    <source>
        <dbReference type="EMBL" id="MEE2056001.1"/>
    </source>
</evidence>
<keyword evidence="2 5" id="KW-0378">Hydrolase</keyword>
<evidence type="ECO:0000256" key="1">
    <source>
        <dbReference type="ARBA" id="ARBA00010515"/>
    </source>
</evidence>
<accession>A0ABU7L390</accession>
<name>A0ABU7L390_9NOCA</name>
<dbReference type="Gene3D" id="3.40.50.1820">
    <property type="entry name" value="alpha/beta hydrolase"/>
    <property type="match status" value="1"/>
</dbReference>
<evidence type="ECO:0000259" key="4">
    <source>
        <dbReference type="Pfam" id="PF07859"/>
    </source>
</evidence>
<dbReference type="InterPro" id="IPR050300">
    <property type="entry name" value="GDXG_lipolytic_enzyme"/>
</dbReference>
<protein>
    <submittedName>
        <fullName evidence="5">Alpha/beta hydrolase</fullName>
    </submittedName>
</protein>
<dbReference type="PANTHER" id="PTHR48081:SF8">
    <property type="entry name" value="ALPHA_BETA HYDROLASE FOLD-3 DOMAIN-CONTAINING PROTEIN-RELATED"/>
    <property type="match status" value="1"/>
</dbReference>
<comment type="caution">
    <text evidence="5">The sequence shown here is derived from an EMBL/GenBank/DDBJ whole genome shotgun (WGS) entry which is preliminary data.</text>
</comment>
<feature type="domain" description="Alpha/beta hydrolase fold-3" evidence="4">
    <location>
        <begin position="102"/>
        <end position="298"/>
    </location>
</feature>
<organism evidence="5 6">
    <name type="scientific">Rhodococcus artemisiae</name>
    <dbReference type="NCBI Taxonomy" id="714159"/>
    <lineage>
        <taxon>Bacteria</taxon>
        <taxon>Bacillati</taxon>
        <taxon>Actinomycetota</taxon>
        <taxon>Actinomycetes</taxon>
        <taxon>Mycobacteriales</taxon>
        <taxon>Nocardiaceae</taxon>
        <taxon>Rhodococcus</taxon>
    </lineage>
</organism>
<dbReference type="SUPFAM" id="SSF53474">
    <property type="entry name" value="alpha/beta-Hydrolases"/>
    <property type="match status" value="1"/>
</dbReference>
<evidence type="ECO:0000256" key="3">
    <source>
        <dbReference type="PROSITE-ProRule" id="PRU10038"/>
    </source>
</evidence>
<keyword evidence="6" id="KW-1185">Reference proteome</keyword>
<dbReference type="PROSITE" id="PS01174">
    <property type="entry name" value="LIPASE_GDXG_SER"/>
    <property type="match status" value="1"/>
</dbReference>
<comment type="similarity">
    <text evidence="1">Belongs to the 'GDXG' lipolytic enzyme family.</text>
</comment>
<proteinExistence type="inferred from homology"/>